<accession>A0A1I7N2T7</accession>
<evidence type="ECO:0000313" key="1">
    <source>
        <dbReference type="EMBL" id="SFV28994.1"/>
    </source>
</evidence>
<organism evidence="1 2">
    <name type="scientific">Thermoflavifilum thermophilum</name>
    <dbReference type="NCBI Taxonomy" id="1393122"/>
    <lineage>
        <taxon>Bacteria</taxon>
        <taxon>Pseudomonadati</taxon>
        <taxon>Bacteroidota</taxon>
        <taxon>Chitinophagia</taxon>
        <taxon>Chitinophagales</taxon>
        <taxon>Chitinophagaceae</taxon>
        <taxon>Thermoflavifilum</taxon>
    </lineage>
</organism>
<proteinExistence type="predicted"/>
<dbReference type="Proteomes" id="UP000199537">
    <property type="component" value="Unassembled WGS sequence"/>
</dbReference>
<sequence>MITNAITFFLKRINQLSTAMPKSLYANLWWLILLIIHISAYAQDTASVVIPDTLTPVTDTVSMGLEHMRIQTTDSILQSLYQQIKKLSESDRQNAIAIQGLLQGREVDNMTKYQLMKNNIINATQTYYLLNKKIIDLKSRASTNNLDVFIASINNPESKELGFSFNERVIELVKKIVLEGKADANKRNQKIVESTNSIINSPIFKSFTALSPPLGIANAIMTFFQSISITDKSINQKNLKAFENELNKYVMFYTSLNEGNQKFKYGLNFNRDQLNSLHEDLYNHLLFTASAMKFNLPDRKNKSLAEAMNQFFLTFTRERVEQYFNQLEKQYTNPKTGKIDYERLLRENGNLKEVNNQLEDLVLLTKRFENIYNEYFTLLDNYYAQVNNALQIAADNGLADKNLIKQKQQEFAQLEQEAINDMKASINIDELKNSTDNIKYRFKIY</sequence>
<reference evidence="2" key="1">
    <citation type="submission" date="2016-10" db="EMBL/GenBank/DDBJ databases">
        <authorList>
            <person name="Varghese N."/>
            <person name="Submissions S."/>
        </authorList>
    </citation>
    <scope>NUCLEOTIDE SEQUENCE [LARGE SCALE GENOMIC DNA]</scope>
    <source>
        <strain evidence="2">DSM 14807</strain>
    </source>
</reference>
<keyword evidence="2" id="KW-1185">Reference proteome</keyword>
<dbReference type="AlphaFoldDB" id="A0A1I7N2T7"/>
<protein>
    <submittedName>
        <fullName evidence="1">Uncharacterized protein</fullName>
    </submittedName>
</protein>
<name>A0A1I7N2T7_9BACT</name>
<dbReference type="EMBL" id="FPCJ01000001">
    <property type="protein sequence ID" value="SFV28994.1"/>
    <property type="molecule type" value="Genomic_DNA"/>
</dbReference>
<evidence type="ECO:0000313" key="2">
    <source>
        <dbReference type="Proteomes" id="UP000199537"/>
    </source>
</evidence>
<gene>
    <name evidence="1" type="ORF">SAMN05660895_0455</name>
</gene>